<protein>
    <recommendedName>
        <fullName evidence="2">DUF1279 domain-containing protein</fullName>
    </recommendedName>
</protein>
<keyword evidence="1" id="KW-0472">Membrane</keyword>
<evidence type="ECO:0000259" key="2">
    <source>
        <dbReference type="Pfam" id="PF06916"/>
    </source>
</evidence>
<dbReference type="EMBL" id="LXPE01000003">
    <property type="protein sequence ID" value="OBA28623.1"/>
    <property type="molecule type" value="Genomic_DNA"/>
</dbReference>
<reference evidence="4" key="1">
    <citation type="journal article" date="2016" name="Proc. Natl. Acad. Sci. U.S.A.">
        <title>Comparative genomics of biotechnologically important yeasts.</title>
        <authorList>
            <person name="Riley R."/>
            <person name="Haridas S."/>
            <person name="Wolfe K.H."/>
            <person name="Lopes M.R."/>
            <person name="Hittinger C.T."/>
            <person name="Goeker M."/>
            <person name="Salamov A.A."/>
            <person name="Wisecaver J.H."/>
            <person name="Long T.M."/>
            <person name="Calvey C.H."/>
            <person name="Aerts A.L."/>
            <person name="Barry K.W."/>
            <person name="Choi C."/>
            <person name="Clum A."/>
            <person name="Coughlan A.Y."/>
            <person name="Deshpande S."/>
            <person name="Douglass A.P."/>
            <person name="Hanson S.J."/>
            <person name="Klenk H.-P."/>
            <person name="LaButti K.M."/>
            <person name="Lapidus A."/>
            <person name="Lindquist E.A."/>
            <person name="Lipzen A.M."/>
            <person name="Meier-Kolthoff J.P."/>
            <person name="Ohm R.A."/>
            <person name="Otillar R.P."/>
            <person name="Pangilinan J.L."/>
            <person name="Peng Y."/>
            <person name="Rokas A."/>
            <person name="Rosa C.A."/>
            <person name="Scheuner C."/>
            <person name="Sibirny A.A."/>
            <person name="Slot J.C."/>
            <person name="Stielow J.B."/>
            <person name="Sun H."/>
            <person name="Kurtzman C.P."/>
            <person name="Blackwell M."/>
            <person name="Grigoriev I.V."/>
            <person name="Jeffries T.W."/>
        </authorList>
    </citation>
    <scope>NUCLEOTIDE SEQUENCE [LARGE SCALE GENOMIC DNA]</scope>
    <source>
        <strain evidence="4">NRRL Y-1626</strain>
    </source>
</reference>
<accession>A0A1B7TIS8</accession>
<feature type="domain" description="DUF1279" evidence="2">
    <location>
        <begin position="25"/>
        <end position="156"/>
    </location>
</feature>
<keyword evidence="4" id="KW-1185">Reference proteome</keyword>
<dbReference type="GO" id="GO:0005739">
    <property type="term" value="C:mitochondrion"/>
    <property type="evidence" value="ECO:0007669"/>
    <property type="project" value="TreeGrafter"/>
</dbReference>
<dbReference type="OrthoDB" id="3971729at2759"/>
<dbReference type="PANTHER" id="PTHR21377">
    <property type="entry name" value="PROTEIN FAM210B, MITOCHONDRIAL"/>
    <property type="match status" value="1"/>
</dbReference>
<dbReference type="AlphaFoldDB" id="A0A1B7TIS8"/>
<sequence length="162" mass="18689">RRLSLINKRVYSTTKPPVPPKQQSSIKQLITKYGYTSLVTYLFVGGIDFALSYMLIHQVGEEEINVKYNELKKALGFKSKNAEEIRKEFELKRQTQNTEESNNKEKENTDLSVLGKIKHYGNILLSNTMFKEVIIAYGLHKSLIFIRLPVTAMITPPVYNYL</sequence>
<dbReference type="Pfam" id="PF06916">
    <property type="entry name" value="FAM210A-B_dom"/>
    <property type="match status" value="1"/>
</dbReference>
<feature type="transmembrane region" description="Helical" evidence="1">
    <location>
        <begin position="33"/>
        <end position="56"/>
    </location>
</feature>
<keyword evidence="1" id="KW-0812">Transmembrane</keyword>
<comment type="caution">
    <text evidence="3">The sequence shown here is derived from an EMBL/GenBank/DDBJ whole genome shotgun (WGS) entry which is preliminary data.</text>
</comment>
<evidence type="ECO:0000256" key="1">
    <source>
        <dbReference type="SAM" id="Phobius"/>
    </source>
</evidence>
<proteinExistence type="predicted"/>
<dbReference type="InterPro" id="IPR009688">
    <property type="entry name" value="FAM210A/B-like_dom"/>
</dbReference>
<feature type="non-terminal residue" evidence="3">
    <location>
        <position position="1"/>
    </location>
</feature>
<evidence type="ECO:0000313" key="3">
    <source>
        <dbReference type="EMBL" id="OBA28623.1"/>
    </source>
</evidence>
<name>A0A1B7TIS8_9ASCO</name>
<feature type="non-terminal residue" evidence="3">
    <location>
        <position position="162"/>
    </location>
</feature>
<dbReference type="Proteomes" id="UP000092321">
    <property type="component" value="Unassembled WGS sequence"/>
</dbReference>
<dbReference type="PANTHER" id="PTHR21377:SF0">
    <property type="entry name" value="PROTEIN FAM210B, MITOCHONDRIAL"/>
    <property type="match status" value="1"/>
</dbReference>
<organism evidence="3 4">
    <name type="scientific">Hanseniaspora valbyensis NRRL Y-1626</name>
    <dbReference type="NCBI Taxonomy" id="766949"/>
    <lineage>
        <taxon>Eukaryota</taxon>
        <taxon>Fungi</taxon>
        <taxon>Dikarya</taxon>
        <taxon>Ascomycota</taxon>
        <taxon>Saccharomycotina</taxon>
        <taxon>Saccharomycetes</taxon>
        <taxon>Saccharomycodales</taxon>
        <taxon>Saccharomycodaceae</taxon>
        <taxon>Hanseniaspora</taxon>
    </lineage>
</organism>
<evidence type="ECO:0000313" key="4">
    <source>
        <dbReference type="Proteomes" id="UP000092321"/>
    </source>
</evidence>
<gene>
    <name evidence="3" type="ORF">HANVADRAFT_17224</name>
</gene>
<keyword evidence="1" id="KW-1133">Transmembrane helix</keyword>
<dbReference type="InterPro" id="IPR045866">
    <property type="entry name" value="FAM210A/B-like"/>
</dbReference>